<accession>A0A5J4VBG9</accession>
<feature type="compositionally biased region" description="Basic residues" evidence="1">
    <location>
        <begin position="117"/>
        <end position="132"/>
    </location>
</feature>
<dbReference type="EMBL" id="SNRW01008215">
    <property type="protein sequence ID" value="KAA6379883.1"/>
    <property type="molecule type" value="Genomic_DNA"/>
</dbReference>
<proteinExistence type="predicted"/>
<feature type="compositionally biased region" description="Low complexity" evidence="1">
    <location>
        <begin position="1"/>
        <end position="18"/>
    </location>
</feature>
<evidence type="ECO:0000313" key="2">
    <source>
        <dbReference type="EMBL" id="KAA6379879.1"/>
    </source>
</evidence>
<dbReference type="Proteomes" id="UP000324800">
    <property type="component" value="Unassembled WGS sequence"/>
</dbReference>
<feature type="region of interest" description="Disordered" evidence="1">
    <location>
        <begin position="95"/>
        <end position="148"/>
    </location>
</feature>
<feature type="region of interest" description="Disordered" evidence="1">
    <location>
        <begin position="1"/>
        <end position="65"/>
    </location>
</feature>
<feature type="compositionally biased region" description="Basic and acidic residues" evidence="1">
    <location>
        <begin position="133"/>
        <end position="148"/>
    </location>
</feature>
<organism evidence="2 4">
    <name type="scientific">Streblomastix strix</name>
    <dbReference type="NCBI Taxonomy" id="222440"/>
    <lineage>
        <taxon>Eukaryota</taxon>
        <taxon>Metamonada</taxon>
        <taxon>Preaxostyla</taxon>
        <taxon>Oxymonadida</taxon>
        <taxon>Streblomastigidae</taxon>
        <taxon>Streblomastix</taxon>
    </lineage>
</organism>
<protein>
    <submittedName>
        <fullName evidence="2">Uncharacterized protein</fullName>
    </submittedName>
</protein>
<gene>
    <name evidence="2" type="ORF">EZS28_024591</name>
    <name evidence="3" type="ORF">EZS28_024595</name>
</gene>
<evidence type="ECO:0000313" key="3">
    <source>
        <dbReference type="EMBL" id="KAA6379883.1"/>
    </source>
</evidence>
<comment type="caution">
    <text evidence="2">The sequence shown here is derived from an EMBL/GenBank/DDBJ whole genome shotgun (WGS) entry which is preliminary data.</text>
</comment>
<evidence type="ECO:0000313" key="4">
    <source>
        <dbReference type="Proteomes" id="UP000324800"/>
    </source>
</evidence>
<name>A0A5J4VBG9_9EUKA</name>
<dbReference type="EMBL" id="SNRW01008215">
    <property type="protein sequence ID" value="KAA6379879.1"/>
    <property type="molecule type" value="Genomic_DNA"/>
</dbReference>
<evidence type="ECO:0000256" key="1">
    <source>
        <dbReference type="SAM" id="MobiDB-lite"/>
    </source>
</evidence>
<dbReference type="AlphaFoldDB" id="A0A5J4VBG9"/>
<reference evidence="2 4" key="1">
    <citation type="submission" date="2019-03" db="EMBL/GenBank/DDBJ databases">
        <title>Single cell metagenomics reveals metabolic interactions within the superorganism composed of flagellate Streblomastix strix and complex community of Bacteroidetes bacteria on its surface.</title>
        <authorList>
            <person name="Treitli S.C."/>
            <person name="Kolisko M."/>
            <person name="Husnik F."/>
            <person name="Keeling P."/>
            <person name="Hampl V."/>
        </authorList>
    </citation>
    <scope>NUCLEOTIDE SEQUENCE [LARGE SCALE GENOMIC DNA]</scope>
    <source>
        <strain evidence="2">ST1C</strain>
    </source>
</reference>
<sequence>MLNQNENQALEQNQEIQIRSTHNDMPPPNSGPRDQSLPGKDDEGQYWPGFGPGVPHATDWGKSKYRGQIPSMDEIRAFWRQNNFDLKVACVKKKYNSENDSETLQPAKTTRQEFRNRFGRHRNRSLSSHNKRLRYDSPDRRCESRERS</sequence>